<dbReference type="NCBIfam" id="TIGR00713">
    <property type="entry name" value="hemL"/>
    <property type="match status" value="1"/>
</dbReference>
<evidence type="ECO:0000256" key="1">
    <source>
        <dbReference type="ARBA" id="ARBA00001579"/>
    </source>
</evidence>
<dbReference type="Pfam" id="PF00202">
    <property type="entry name" value="Aminotran_3"/>
    <property type="match status" value="1"/>
</dbReference>
<dbReference type="InterPro" id="IPR015422">
    <property type="entry name" value="PyrdxlP-dep_Trfase_small"/>
</dbReference>
<keyword evidence="10" id="KW-1185">Reference proteome</keyword>
<dbReference type="Proteomes" id="UP000198833">
    <property type="component" value="Unassembled WGS sequence"/>
</dbReference>
<comment type="subunit">
    <text evidence="8">Homodimer.</text>
</comment>
<evidence type="ECO:0000256" key="5">
    <source>
        <dbReference type="ARBA" id="ARBA00022898"/>
    </source>
</evidence>
<sequence length="434" mass="47925">MNQKSEIAFKEALDIFPGGVNSPVRAFKSLDIVPPFIQKGQDQYIFDIDNKKYIDYVLSWGPLILGHSDPRVVESITKQAQNGITFGAPTLLESDLGKTIIERFDTIDKVRFVNSGTEATMSAVRLARGFTKRDLIIKFDGCYHGHSDSFLVKAGSGIATFGTADSAGVPREMAKLTISVPYNDEEAVRDVFNKYGNKIAAVIIEPVAGNMGLVLAKPSFLNSLRDLTNQYHSLLIFDEVMSGFRCDYIGAQNYYNIKPDITTLGKVIGGGLPVAAYGARKEIMNCIAPVGDVYQAGTLSGNPLGMTAGNVTLTSYNEEDFKLASIKVDILCQNIEELANKYGFKVQAPHLGTMFSIFFNNNPVRDFEDSMSSNQELFNAFFIRLLNKGIYFASSQFETNFISLKHSDEDITHTLKMVEETFKELKGEGYAEGI</sequence>
<evidence type="ECO:0000256" key="2">
    <source>
        <dbReference type="ARBA" id="ARBA00001933"/>
    </source>
</evidence>
<evidence type="ECO:0000256" key="3">
    <source>
        <dbReference type="ARBA" id="ARBA00004819"/>
    </source>
</evidence>
<dbReference type="GO" id="GO:0008483">
    <property type="term" value="F:transaminase activity"/>
    <property type="evidence" value="ECO:0007669"/>
    <property type="project" value="InterPro"/>
</dbReference>
<evidence type="ECO:0000256" key="7">
    <source>
        <dbReference type="ARBA" id="ARBA00023244"/>
    </source>
</evidence>
<dbReference type="InterPro" id="IPR005814">
    <property type="entry name" value="Aminotrans_3"/>
</dbReference>
<dbReference type="InterPro" id="IPR015424">
    <property type="entry name" value="PyrdxlP-dep_Trfase"/>
</dbReference>
<dbReference type="InterPro" id="IPR049704">
    <property type="entry name" value="Aminotrans_3_PPA_site"/>
</dbReference>
<evidence type="ECO:0000256" key="4">
    <source>
        <dbReference type="ARBA" id="ARBA00008981"/>
    </source>
</evidence>
<dbReference type="InterPro" id="IPR015421">
    <property type="entry name" value="PyrdxlP-dep_Trfase_major"/>
</dbReference>
<comment type="pathway">
    <text evidence="3">Porphyrin-containing compound metabolism; protoporphyrin-IX biosynthesis; 5-aminolevulinate from L-glutamyl-tRNA(Glu): step 2/2.</text>
</comment>
<evidence type="ECO:0000313" key="10">
    <source>
        <dbReference type="Proteomes" id="UP000198833"/>
    </source>
</evidence>
<dbReference type="CDD" id="cd00610">
    <property type="entry name" value="OAT_like"/>
    <property type="match status" value="1"/>
</dbReference>
<comment type="similarity">
    <text evidence="4 8">Belongs to the class-III pyridoxal-phosphate-dependent aminotransferase family. HemL subfamily.</text>
</comment>
<protein>
    <recommendedName>
        <fullName evidence="8">Glutamate-1-semialdehyde 2,1-aminomutase</fullName>
        <shortName evidence="8">GSA</shortName>
        <ecNumber evidence="8">5.4.3.8</ecNumber>
    </recommendedName>
    <alternativeName>
        <fullName evidence="8">Glutamate-1-semialdehyde aminotransferase</fullName>
        <shortName evidence="8">GSA-AT</shortName>
    </alternativeName>
</protein>
<comment type="cofactor">
    <cofactor evidence="2 8">
        <name>pyridoxal 5'-phosphate</name>
        <dbReference type="ChEBI" id="CHEBI:597326"/>
    </cofactor>
</comment>
<dbReference type="Gene3D" id="3.40.640.10">
    <property type="entry name" value="Type I PLP-dependent aspartate aminotransferase-like (Major domain)"/>
    <property type="match status" value="1"/>
</dbReference>
<accession>A0A1H9CH21</accession>
<comment type="catalytic activity">
    <reaction evidence="1 8">
        <text>(S)-4-amino-5-oxopentanoate = 5-aminolevulinate</text>
        <dbReference type="Rhea" id="RHEA:14265"/>
        <dbReference type="ChEBI" id="CHEBI:57501"/>
        <dbReference type="ChEBI" id="CHEBI:356416"/>
        <dbReference type="EC" id="5.4.3.8"/>
    </reaction>
</comment>
<comment type="subcellular location">
    <subcellularLocation>
        <location evidence="8">Cytoplasm</location>
    </subcellularLocation>
</comment>
<dbReference type="PANTHER" id="PTHR43713:SF3">
    <property type="entry name" value="GLUTAMATE-1-SEMIALDEHYDE 2,1-AMINOMUTASE 1, CHLOROPLASTIC-RELATED"/>
    <property type="match status" value="1"/>
</dbReference>
<dbReference type="HAMAP" id="MF_00375">
    <property type="entry name" value="HemL_aminotrans_3"/>
    <property type="match status" value="1"/>
</dbReference>
<dbReference type="EMBL" id="FOEN01000004">
    <property type="protein sequence ID" value="SEQ00482.1"/>
    <property type="molecule type" value="Genomic_DNA"/>
</dbReference>
<dbReference type="GO" id="GO:0006782">
    <property type="term" value="P:protoporphyrinogen IX biosynthetic process"/>
    <property type="evidence" value="ECO:0007669"/>
    <property type="project" value="UniProtKB-UniRule"/>
</dbReference>
<dbReference type="EC" id="5.4.3.8" evidence="8"/>
<name>A0A1H9CH21_9LACT</name>
<evidence type="ECO:0000313" key="9">
    <source>
        <dbReference type="EMBL" id="SEQ00482.1"/>
    </source>
</evidence>
<evidence type="ECO:0000256" key="6">
    <source>
        <dbReference type="ARBA" id="ARBA00023235"/>
    </source>
</evidence>
<dbReference type="PANTHER" id="PTHR43713">
    <property type="entry name" value="GLUTAMATE-1-SEMIALDEHYDE 2,1-AMINOMUTASE"/>
    <property type="match status" value="1"/>
</dbReference>
<dbReference type="GO" id="GO:0030170">
    <property type="term" value="F:pyridoxal phosphate binding"/>
    <property type="evidence" value="ECO:0007669"/>
    <property type="project" value="InterPro"/>
</dbReference>
<dbReference type="STRING" id="89093.SAMN04488558_10434"/>
<dbReference type="SUPFAM" id="SSF53383">
    <property type="entry name" value="PLP-dependent transferases"/>
    <property type="match status" value="1"/>
</dbReference>
<keyword evidence="5 8" id="KW-0663">Pyridoxal phosphate</keyword>
<dbReference type="InterPro" id="IPR004639">
    <property type="entry name" value="4pyrrol_synth_GluAld_NH2Trfase"/>
</dbReference>
<keyword evidence="8" id="KW-0963">Cytoplasm</keyword>
<dbReference type="UniPathway" id="UPA00251">
    <property type="reaction ID" value="UER00317"/>
</dbReference>
<dbReference type="AlphaFoldDB" id="A0A1H9CH21"/>
<dbReference type="GO" id="GO:0005737">
    <property type="term" value="C:cytoplasm"/>
    <property type="evidence" value="ECO:0007669"/>
    <property type="project" value="UniProtKB-SubCell"/>
</dbReference>
<dbReference type="PROSITE" id="PS00600">
    <property type="entry name" value="AA_TRANSFER_CLASS_3"/>
    <property type="match status" value="1"/>
</dbReference>
<dbReference type="Gene3D" id="3.90.1150.10">
    <property type="entry name" value="Aspartate Aminotransferase, domain 1"/>
    <property type="match status" value="1"/>
</dbReference>
<dbReference type="FunFam" id="3.40.640.10:FF:000021">
    <property type="entry name" value="Glutamate-1-semialdehyde 2,1-aminomutase"/>
    <property type="match status" value="1"/>
</dbReference>
<gene>
    <name evidence="8" type="primary">hemL</name>
    <name evidence="9" type="ORF">SAMN04488558_10434</name>
</gene>
<evidence type="ECO:0000256" key="8">
    <source>
        <dbReference type="HAMAP-Rule" id="MF_00375"/>
    </source>
</evidence>
<dbReference type="NCBIfam" id="NF000818">
    <property type="entry name" value="PRK00062.1"/>
    <property type="match status" value="1"/>
</dbReference>
<keyword evidence="7 8" id="KW-0627">Porphyrin biosynthesis</keyword>
<keyword evidence="6 8" id="KW-0413">Isomerase</keyword>
<reference evidence="9 10" key="1">
    <citation type="submission" date="2016-10" db="EMBL/GenBank/DDBJ databases">
        <authorList>
            <person name="de Groot N.N."/>
        </authorList>
    </citation>
    <scope>NUCLEOTIDE SEQUENCE [LARGE SCALE GENOMIC DNA]</scope>
    <source>
        <strain evidence="9 10">DSM 15695</strain>
    </source>
</reference>
<feature type="modified residue" description="N6-(pyridoxal phosphate)lysine" evidence="8">
    <location>
        <position position="266"/>
    </location>
</feature>
<proteinExistence type="inferred from homology"/>
<dbReference type="GO" id="GO:0042286">
    <property type="term" value="F:glutamate-1-semialdehyde 2,1-aminomutase activity"/>
    <property type="evidence" value="ECO:0007669"/>
    <property type="project" value="UniProtKB-UniRule"/>
</dbReference>
<organism evidence="9 10">
    <name type="scientific">Ignavigranum ruoffiae</name>
    <dbReference type="NCBI Taxonomy" id="89093"/>
    <lineage>
        <taxon>Bacteria</taxon>
        <taxon>Bacillati</taxon>
        <taxon>Bacillota</taxon>
        <taxon>Bacilli</taxon>
        <taxon>Lactobacillales</taxon>
        <taxon>Aerococcaceae</taxon>
        <taxon>Ignavigranum</taxon>
    </lineage>
</organism>